<proteinExistence type="inferred from homology"/>
<evidence type="ECO:0000256" key="8">
    <source>
        <dbReference type="ARBA" id="ARBA00023251"/>
    </source>
</evidence>
<accession>A0ABV7ZIL6</accession>
<evidence type="ECO:0000256" key="3">
    <source>
        <dbReference type="ARBA" id="ARBA00012865"/>
    </source>
</evidence>
<dbReference type="SUPFAM" id="SSF81901">
    <property type="entry name" value="HCP-like"/>
    <property type="match status" value="1"/>
</dbReference>
<dbReference type="Pfam" id="PF08238">
    <property type="entry name" value="Sel1"/>
    <property type="match status" value="5"/>
</dbReference>
<keyword evidence="6" id="KW-0788">Thiol protease</keyword>
<keyword evidence="7" id="KW-1015">Disulfide bond</keyword>
<dbReference type="EMBL" id="JBHRZO010000037">
    <property type="protein sequence ID" value="MFC3848030.1"/>
    <property type="molecule type" value="Genomic_DNA"/>
</dbReference>
<feature type="domain" description="SH3b1" evidence="10">
    <location>
        <begin position="447"/>
        <end position="488"/>
    </location>
</feature>
<dbReference type="Gene3D" id="3.90.1720.10">
    <property type="entry name" value="endopeptidase domain like (from Nostoc punctiforme)"/>
    <property type="match status" value="1"/>
</dbReference>
<dbReference type="Proteomes" id="UP001595783">
    <property type="component" value="Unassembled WGS sequence"/>
</dbReference>
<evidence type="ECO:0000256" key="6">
    <source>
        <dbReference type="ARBA" id="ARBA00022807"/>
    </source>
</evidence>
<protein>
    <recommendedName>
        <fullName evidence="3">beta-lactamase</fullName>
        <ecNumber evidence="3">3.5.2.6</ecNumber>
    </recommendedName>
</protein>
<dbReference type="Pfam" id="PF00877">
    <property type="entry name" value="NLPC_P60"/>
    <property type="match status" value="1"/>
</dbReference>
<dbReference type="PANTHER" id="PTHR11102">
    <property type="entry name" value="SEL-1-LIKE PROTEIN"/>
    <property type="match status" value="1"/>
</dbReference>
<evidence type="ECO:0000259" key="9">
    <source>
        <dbReference type="Pfam" id="PF00877"/>
    </source>
</evidence>
<dbReference type="InterPro" id="IPR038765">
    <property type="entry name" value="Papain-like_cys_pep_sf"/>
</dbReference>
<evidence type="ECO:0000256" key="1">
    <source>
        <dbReference type="ARBA" id="ARBA00001526"/>
    </source>
</evidence>
<name>A0ABV7ZIL6_9HELI</name>
<evidence type="ECO:0000256" key="7">
    <source>
        <dbReference type="ARBA" id="ARBA00023157"/>
    </source>
</evidence>
<dbReference type="SUPFAM" id="SSF54001">
    <property type="entry name" value="Cysteine proteinases"/>
    <property type="match status" value="1"/>
</dbReference>
<keyword evidence="12" id="KW-1185">Reference proteome</keyword>
<reference evidence="12" key="1">
    <citation type="journal article" date="2019" name="Int. J. Syst. Evol. Microbiol.">
        <title>The Global Catalogue of Microorganisms (GCM) 10K type strain sequencing project: providing services to taxonomists for standard genome sequencing and annotation.</title>
        <authorList>
            <consortium name="The Broad Institute Genomics Platform"/>
            <consortium name="The Broad Institute Genome Sequencing Center for Infectious Disease"/>
            <person name="Wu L."/>
            <person name="Ma J."/>
        </authorList>
    </citation>
    <scope>NUCLEOTIDE SEQUENCE [LARGE SCALE GENOMIC DNA]</scope>
    <source>
        <strain evidence="12">CCUG 53816</strain>
    </source>
</reference>
<dbReference type="InterPro" id="IPR039439">
    <property type="entry name" value="SH3b1_dom"/>
</dbReference>
<dbReference type="InterPro" id="IPR006597">
    <property type="entry name" value="Sel1-like"/>
</dbReference>
<feature type="domain" description="NlpC/P60" evidence="9">
    <location>
        <begin position="581"/>
        <end position="684"/>
    </location>
</feature>
<comment type="caution">
    <text evidence="11">The sequence shown here is derived from an EMBL/GenBank/DDBJ whole genome shotgun (WGS) entry which is preliminary data.</text>
</comment>
<evidence type="ECO:0000259" key="10">
    <source>
        <dbReference type="Pfam" id="PF12913"/>
    </source>
</evidence>
<evidence type="ECO:0000256" key="5">
    <source>
        <dbReference type="ARBA" id="ARBA00022801"/>
    </source>
</evidence>
<keyword evidence="5" id="KW-0378">Hydrolase</keyword>
<dbReference type="Pfam" id="PF12913">
    <property type="entry name" value="SH3_6"/>
    <property type="match status" value="1"/>
</dbReference>
<evidence type="ECO:0000256" key="2">
    <source>
        <dbReference type="ARBA" id="ARBA00007074"/>
    </source>
</evidence>
<organism evidence="11 12">
    <name type="scientific">Helicobacter baculiformis</name>
    <dbReference type="NCBI Taxonomy" id="427351"/>
    <lineage>
        <taxon>Bacteria</taxon>
        <taxon>Pseudomonadati</taxon>
        <taxon>Campylobacterota</taxon>
        <taxon>Epsilonproteobacteria</taxon>
        <taxon>Campylobacterales</taxon>
        <taxon>Helicobacteraceae</taxon>
        <taxon>Helicobacter</taxon>
    </lineage>
</organism>
<dbReference type="PANTHER" id="PTHR11102:SF160">
    <property type="entry name" value="ERAD-ASSOCIATED E3 UBIQUITIN-PROTEIN LIGASE COMPONENT HRD3"/>
    <property type="match status" value="1"/>
</dbReference>
<dbReference type="InterPro" id="IPR050767">
    <property type="entry name" value="Sel1_AlgK"/>
</dbReference>
<evidence type="ECO:0000313" key="11">
    <source>
        <dbReference type="EMBL" id="MFC3848030.1"/>
    </source>
</evidence>
<evidence type="ECO:0000256" key="4">
    <source>
        <dbReference type="ARBA" id="ARBA00022670"/>
    </source>
</evidence>
<dbReference type="SMART" id="SM00671">
    <property type="entry name" value="SEL1"/>
    <property type="match status" value="5"/>
</dbReference>
<dbReference type="EC" id="3.5.2.6" evidence="3"/>
<comment type="similarity">
    <text evidence="2">Belongs to the peptidase C40 family.</text>
</comment>
<sequence length="729" mass="83125">MLQALKFLSVILGISVFHMGCLEHDQALSPASQYHQVIAPEITGTTPDQATTAPPTQVENNQEIKITLTAKPITDTIREIIKTPKTKVQTESHTSEARKLHHNVERAQKIYKSQDYINTELSYQKLASMGDARGYYGLGVLYSTYYYDRQNRDIPPNYPKALECFQKAAHLGNTQAYIKLGDLYVEAKGVFQNPQKAIEYYQKGANLGDAQGYYKLGILYRDGKGVPPNFQKAVLYFEKAEKMGNVMAGLALGVMYRDAQGVLQDYAKALKHFQKAAHRGSAIAYTLLGDTYMNGYGVPKNTQKAKTYYAKAITLEHKPRNETPIDQDSLLDLLRLPQKATHYLSQNTFLIPPPNKLKSAYLKQWYTPWESMKVIRKHQKIFWMQYSFFKPGYRQDGTRHNLKELRRIYEDMDIPHYPSVALKAVILTNTSVRAAPTEMSYYLTQYSYPSDLWQNSLIFAGTPVLITHYNKAKTYALIQSSFTTGWVRVRDIAPIRTKTIQQILNLKDYLTPLKDRVSSGARIGQIFLKVPHTSNKIYTFSKDAQGFAQLTQTLINPKNFVPFPRPFTPQAMAAVLDMMLGQRYGWGGLDQNRDCSAFTRDSFAGFGVFLPRNSLAQVRYARNTIDLHKMSPSQKEAFIVKHATPFATILWLNGHIMLYLGTYHNQLIVAHSIWSISISKIRKREHVYHVEKAVITTLKLGEEHKHLATQPNFLIDRIRAMSDLYPNTP</sequence>
<comment type="catalytic activity">
    <reaction evidence="1">
        <text>a beta-lactam + H2O = a substituted beta-amino acid</text>
        <dbReference type="Rhea" id="RHEA:20401"/>
        <dbReference type="ChEBI" id="CHEBI:15377"/>
        <dbReference type="ChEBI" id="CHEBI:35627"/>
        <dbReference type="ChEBI" id="CHEBI:140347"/>
        <dbReference type="EC" id="3.5.2.6"/>
    </reaction>
</comment>
<dbReference type="InterPro" id="IPR011990">
    <property type="entry name" value="TPR-like_helical_dom_sf"/>
</dbReference>
<dbReference type="RefSeq" id="WP_104752610.1">
    <property type="nucleotide sequence ID" value="NZ_FZMF01000033.1"/>
</dbReference>
<dbReference type="Gene3D" id="1.25.40.10">
    <property type="entry name" value="Tetratricopeptide repeat domain"/>
    <property type="match status" value="1"/>
</dbReference>
<keyword evidence="4" id="KW-0645">Protease</keyword>
<keyword evidence="8" id="KW-0046">Antibiotic resistance</keyword>
<evidence type="ECO:0000313" key="12">
    <source>
        <dbReference type="Proteomes" id="UP001595783"/>
    </source>
</evidence>
<dbReference type="InterPro" id="IPR000064">
    <property type="entry name" value="NLP_P60_dom"/>
</dbReference>
<gene>
    <name evidence="11" type="ORF">ACFOPX_05760</name>
</gene>